<accession>A0A955RLD7</accession>
<dbReference type="GO" id="GO:0016881">
    <property type="term" value="F:acid-amino acid ligase activity"/>
    <property type="evidence" value="ECO:0007669"/>
    <property type="project" value="InterPro"/>
</dbReference>
<evidence type="ECO:0000313" key="2">
    <source>
        <dbReference type="EMBL" id="MCA9386605.1"/>
    </source>
</evidence>
<organism evidence="2 3">
    <name type="scientific">Candidatus Dojkabacteria bacterium</name>
    <dbReference type="NCBI Taxonomy" id="2099670"/>
    <lineage>
        <taxon>Bacteria</taxon>
        <taxon>Candidatus Dojkabacteria</taxon>
    </lineage>
</organism>
<dbReference type="EMBL" id="JAGQLF010000008">
    <property type="protein sequence ID" value="MCA9386605.1"/>
    <property type="molecule type" value="Genomic_DNA"/>
</dbReference>
<dbReference type="Gene3D" id="3.90.190.20">
    <property type="entry name" value="Mur ligase, C-terminal domain"/>
    <property type="match status" value="1"/>
</dbReference>
<dbReference type="Gene3D" id="3.40.1190.10">
    <property type="entry name" value="Mur-like, catalytic domain"/>
    <property type="match status" value="1"/>
</dbReference>
<name>A0A955RLD7_9BACT</name>
<dbReference type="PANTHER" id="PTHR23135:SF4">
    <property type="entry name" value="UDP-N-ACETYLMURAMOYL-L-ALANYL-D-GLUTAMATE--2,6-DIAMINOPIMELATE LIGASE MURE HOMOLOG, CHLOROPLASTIC"/>
    <property type="match status" value="1"/>
</dbReference>
<dbReference type="GO" id="GO:0005524">
    <property type="term" value="F:ATP binding"/>
    <property type="evidence" value="ECO:0007669"/>
    <property type="project" value="InterPro"/>
</dbReference>
<reference evidence="2" key="2">
    <citation type="journal article" date="2021" name="Microbiome">
        <title>Successional dynamics and alternative stable states in a saline activated sludge microbial community over 9 years.</title>
        <authorList>
            <person name="Wang Y."/>
            <person name="Ye J."/>
            <person name="Ju F."/>
            <person name="Liu L."/>
            <person name="Boyd J.A."/>
            <person name="Deng Y."/>
            <person name="Parks D.H."/>
            <person name="Jiang X."/>
            <person name="Yin X."/>
            <person name="Woodcroft B.J."/>
            <person name="Tyson G.W."/>
            <person name="Hugenholtz P."/>
            <person name="Polz M.F."/>
            <person name="Zhang T."/>
        </authorList>
    </citation>
    <scope>NUCLEOTIDE SEQUENCE</scope>
    <source>
        <strain evidence="2">HKST-UBA09</strain>
    </source>
</reference>
<dbReference type="InterPro" id="IPR013221">
    <property type="entry name" value="Mur_ligase_cen"/>
</dbReference>
<dbReference type="Pfam" id="PF08245">
    <property type="entry name" value="Mur_ligase_M"/>
    <property type="match status" value="1"/>
</dbReference>
<dbReference type="AlphaFoldDB" id="A0A955RLD7"/>
<sequence length="421" mass="47328">MLSILKSYNKKSTMPVIGISGEHGKTTTSELLAHILKQNGIKVSVLNSIGKNIDERDDKITSDNASRKDVNKFIADSIKASCDIAIIELEPKKISNSIFSSVSFDSIGITSVGNLNEPQPYKLLLDLVREDGFLTAVSEDDEFISWLINESEKLSKTIYCYWVNPENLSEKTFDNTGISFDYYVEGKINSKLKGMHSFENIYLAVRLASNYIPIRNAIEKIKDFEPLRGRFHEAYKDKFSVIVDAAKHPFQLFKSMEFLGKVKDPSKKIISVASVSENLFDNAKNLGNLVTNYSDIVILGPSDSNTMPTFDLNSQMHIGAEDKQGRLIERFFSSEESQIADKYKLANRIFHSMQQGDVPVLAFDAHDYTGRLDAIKMAILLADPGDIVYIMGKGDERTITFDNTDFEWSDYEALKLALDNL</sequence>
<comment type="caution">
    <text evidence="2">The sequence shown here is derived from an EMBL/GenBank/DDBJ whole genome shotgun (WGS) entry which is preliminary data.</text>
</comment>
<evidence type="ECO:0000259" key="1">
    <source>
        <dbReference type="Pfam" id="PF08245"/>
    </source>
</evidence>
<dbReference type="Proteomes" id="UP000714915">
    <property type="component" value="Unassembled WGS sequence"/>
</dbReference>
<proteinExistence type="predicted"/>
<gene>
    <name evidence="2" type="ORF">KC669_01080</name>
</gene>
<feature type="domain" description="Mur ligase central" evidence="1">
    <location>
        <begin position="19"/>
        <end position="113"/>
    </location>
</feature>
<protein>
    <recommendedName>
        <fullName evidence="1">Mur ligase central domain-containing protein</fullName>
    </recommendedName>
</protein>
<reference evidence="2" key="1">
    <citation type="submission" date="2020-04" db="EMBL/GenBank/DDBJ databases">
        <authorList>
            <person name="Zhang T."/>
        </authorList>
    </citation>
    <scope>NUCLEOTIDE SEQUENCE</scope>
    <source>
        <strain evidence="2">HKST-UBA09</strain>
    </source>
</reference>
<dbReference type="InterPro" id="IPR036565">
    <property type="entry name" value="Mur-like_cat_sf"/>
</dbReference>
<dbReference type="InterPro" id="IPR036615">
    <property type="entry name" value="Mur_ligase_C_dom_sf"/>
</dbReference>
<dbReference type="SUPFAM" id="SSF53244">
    <property type="entry name" value="MurD-like peptide ligases, peptide-binding domain"/>
    <property type="match status" value="1"/>
</dbReference>
<evidence type="ECO:0000313" key="3">
    <source>
        <dbReference type="Proteomes" id="UP000714915"/>
    </source>
</evidence>
<dbReference type="SUPFAM" id="SSF53623">
    <property type="entry name" value="MurD-like peptide ligases, catalytic domain"/>
    <property type="match status" value="1"/>
</dbReference>
<dbReference type="PANTHER" id="PTHR23135">
    <property type="entry name" value="MUR LIGASE FAMILY MEMBER"/>
    <property type="match status" value="1"/>
</dbReference>